<accession>A0A2M4D8P9</accession>
<sequence length="139" mass="15911">MVLLLLLLLAVMVRYSIRWELLLLLEMIGKSVVRTVWIICDHRHHSTTTGGHVQYITLKSFRSKKPRLGLDATCWCRRWYLGVIGGSQGFGTRIQQSGIGNIMCDCSLSATCVGEATTTNSFRRTMRRSCIFFLYSFKR</sequence>
<organism evidence="1">
    <name type="scientific">Anopheles darlingi</name>
    <name type="common">Mosquito</name>
    <dbReference type="NCBI Taxonomy" id="43151"/>
    <lineage>
        <taxon>Eukaryota</taxon>
        <taxon>Metazoa</taxon>
        <taxon>Ecdysozoa</taxon>
        <taxon>Arthropoda</taxon>
        <taxon>Hexapoda</taxon>
        <taxon>Insecta</taxon>
        <taxon>Pterygota</taxon>
        <taxon>Neoptera</taxon>
        <taxon>Endopterygota</taxon>
        <taxon>Diptera</taxon>
        <taxon>Nematocera</taxon>
        <taxon>Culicoidea</taxon>
        <taxon>Culicidae</taxon>
        <taxon>Anophelinae</taxon>
        <taxon>Anopheles</taxon>
    </lineage>
</organism>
<proteinExistence type="predicted"/>
<reference evidence="1" key="1">
    <citation type="submission" date="2018-01" db="EMBL/GenBank/DDBJ databases">
        <title>An insight into the sialome of Amazonian anophelines.</title>
        <authorList>
            <person name="Ribeiro J.M."/>
            <person name="Scarpassa V."/>
            <person name="Calvo E."/>
        </authorList>
    </citation>
    <scope>NUCLEOTIDE SEQUENCE</scope>
</reference>
<protein>
    <submittedName>
        <fullName evidence="1">Putative secreted protein</fullName>
    </submittedName>
</protein>
<dbReference type="EMBL" id="GGFL01009772">
    <property type="protein sequence ID" value="MBW73950.1"/>
    <property type="molecule type" value="Transcribed_RNA"/>
</dbReference>
<evidence type="ECO:0000313" key="1">
    <source>
        <dbReference type="EMBL" id="MBW73950.1"/>
    </source>
</evidence>
<name>A0A2M4D8P9_ANODA</name>
<dbReference type="AlphaFoldDB" id="A0A2M4D8P9"/>